<dbReference type="GO" id="GO:0006906">
    <property type="term" value="P:vesicle fusion"/>
    <property type="evidence" value="ECO:0007669"/>
    <property type="project" value="TreeGrafter"/>
</dbReference>
<evidence type="ECO:0000256" key="5">
    <source>
        <dbReference type="ARBA" id="ARBA00022989"/>
    </source>
</evidence>
<dbReference type="EMBL" id="HACM01009141">
    <property type="protein sequence ID" value="CRZ09583.1"/>
    <property type="molecule type" value="Transcribed_RNA"/>
</dbReference>
<dbReference type="GO" id="GO:0005789">
    <property type="term" value="C:endoplasmic reticulum membrane"/>
    <property type="evidence" value="ECO:0007669"/>
    <property type="project" value="TreeGrafter"/>
</dbReference>
<dbReference type="GO" id="GO:0012507">
    <property type="term" value="C:ER to Golgi transport vesicle membrane"/>
    <property type="evidence" value="ECO:0007669"/>
    <property type="project" value="TreeGrafter"/>
</dbReference>
<evidence type="ECO:0000256" key="7">
    <source>
        <dbReference type="ARBA" id="ARBA00023136"/>
    </source>
</evidence>
<evidence type="ECO:0000313" key="10">
    <source>
        <dbReference type="EMBL" id="CRZ09583.1"/>
    </source>
</evidence>
<reference evidence="10" key="1">
    <citation type="submission" date="2015-04" db="EMBL/GenBank/DDBJ databases">
        <title>The genome sequence of the plant pathogenic Rhizarian Plasmodiophora brassicae reveals insights in its biotrophic life cycle and the origin of chitin synthesis.</title>
        <authorList>
            <person name="Schwelm A."/>
            <person name="Fogelqvist J."/>
            <person name="Knaust A."/>
            <person name="Julke S."/>
            <person name="Lilja T."/>
            <person name="Dhandapani V."/>
            <person name="Bonilla-Rosso G."/>
            <person name="Karlsson M."/>
            <person name="Shevchenko A."/>
            <person name="Choi S.R."/>
            <person name="Kim H.G."/>
            <person name="Park J.Y."/>
            <person name="Lim Y.P."/>
            <person name="Ludwig-Muller J."/>
            <person name="Dixelius C."/>
        </authorList>
    </citation>
    <scope>NUCLEOTIDE SEQUENCE</scope>
    <source>
        <tissue evidence="10">Potato root galls</tissue>
    </source>
</reference>
<evidence type="ECO:0000256" key="3">
    <source>
        <dbReference type="ARBA" id="ARBA00022692"/>
    </source>
</evidence>
<dbReference type="PANTHER" id="PTHR21230">
    <property type="entry name" value="VESICLE TRANSPORT V-SNARE PROTEIN VTI1-RELATED"/>
    <property type="match status" value="1"/>
</dbReference>
<feature type="transmembrane region" description="Helical" evidence="9">
    <location>
        <begin position="193"/>
        <end position="213"/>
    </location>
</feature>
<dbReference type="AlphaFoldDB" id="A0A0H5R627"/>
<keyword evidence="3 9" id="KW-0812">Transmembrane</keyword>
<evidence type="ECO:0000256" key="4">
    <source>
        <dbReference type="ARBA" id="ARBA00022927"/>
    </source>
</evidence>
<dbReference type="GO" id="GO:0015031">
    <property type="term" value="P:protein transport"/>
    <property type="evidence" value="ECO:0007669"/>
    <property type="project" value="UniProtKB-KW"/>
</dbReference>
<evidence type="ECO:0000256" key="8">
    <source>
        <dbReference type="PIRNR" id="PIRNR028865"/>
    </source>
</evidence>
<dbReference type="Pfam" id="PF12352">
    <property type="entry name" value="V-SNARE_C"/>
    <property type="match status" value="1"/>
</dbReference>
<keyword evidence="7 8" id="KW-0472">Membrane</keyword>
<dbReference type="GO" id="GO:0031902">
    <property type="term" value="C:late endosome membrane"/>
    <property type="evidence" value="ECO:0007669"/>
    <property type="project" value="TreeGrafter"/>
</dbReference>
<comment type="subcellular location">
    <subcellularLocation>
        <location evidence="1">Golgi apparatus membrane</location>
        <topology evidence="1">Single-pass type IV membrane protein</topology>
    </subcellularLocation>
</comment>
<keyword evidence="2 8" id="KW-0813">Transport</keyword>
<evidence type="ECO:0008006" key="11">
    <source>
        <dbReference type="Google" id="ProtNLM"/>
    </source>
</evidence>
<name>A0A0H5R627_9EUKA</name>
<keyword evidence="4 8" id="KW-0653">Protein transport</keyword>
<sequence length="215" mass="24713">MEAISSAFGAANRQEHVVGNLLASLKNGSFSTESIEEPKHLLSNSLNELSRSVGQLLPLIQRLPPSNRFHWKAKVDSLQEKVDLHRSEFMRFLSSHHEAAVREQLFSRPEGGLVNRPPMSVEHRFAEEKQALNRFDEHIEIALGQATETLHEMRRQRYTLKGTRTVLLSVMGQLGLSNTVMRFVRRRNREDRLLVYAGMIITTLIIIGLLYLFRW</sequence>
<accession>A0A0H5R627</accession>
<proteinExistence type="predicted"/>
<dbReference type="GO" id="GO:0000139">
    <property type="term" value="C:Golgi membrane"/>
    <property type="evidence" value="ECO:0007669"/>
    <property type="project" value="UniProtKB-SubCell"/>
</dbReference>
<dbReference type="GO" id="GO:0005484">
    <property type="term" value="F:SNAP receptor activity"/>
    <property type="evidence" value="ECO:0007669"/>
    <property type="project" value="InterPro"/>
</dbReference>
<dbReference type="GO" id="GO:0031201">
    <property type="term" value="C:SNARE complex"/>
    <property type="evidence" value="ECO:0007669"/>
    <property type="project" value="TreeGrafter"/>
</dbReference>
<evidence type="ECO:0000256" key="6">
    <source>
        <dbReference type="ARBA" id="ARBA00023034"/>
    </source>
</evidence>
<keyword evidence="5 9" id="KW-1133">Transmembrane helix</keyword>
<evidence type="ECO:0000256" key="2">
    <source>
        <dbReference type="ARBA" id="ARBA00022448"/>
    </source>
</evidence>
<organism evidence="10">
    <name type="scientific">Spongospora subterranea</name>
    <dbReference type="NCBI Taxonomy" id="70186"/>
    <lineage>
        <taxon>Eukaryota</taxon>
        <taxon>Sar</taxon>
        <taxon>Rhizaria</taxon>
        <taxon>Endomyxa</taxon>
        <taxon>Phytomyxea</taxon>
        <taxon>Plasmodiophorida</taxon>
        <taxon>Plasmodiophoridae</taxon>
        <taxon>Spongospora</taxon>
    </lineage>
</organism>
<dbReference type="PANTHER" id="PTHR21230:SF1">
    <property type="entry name" value="GOLGI SNAP RECEPTOR COMPLEX MEMBER 2"/>
    <property type="match status" value="1"/>
</dbReference>
<evidence type="ECO:0000256" key="9">
    <source>
        <dbReference type="SAM" id="Phobius"/>
    </source>
</evidence>
<dbReference type="GO" id="GO:0000149">
    <property type="term" value="F:SNARE binding"/>
    <property type="evidence" value="ECO:0007669"/>
    <property type="project" value="TreeGrafter"/>
</dbReference>
<evidence type="ECO:0000256" key="1">
    <source>
        <dbReference type="ARBA" id="ARBA00004409"/>
    </source>
</evidence>
<dbReference type="InterPro" id="IPR027027">
    <property type="entry name" value="GOSR2/Membrin/Bos1"/>
</dbReference>
<dbReference type="PIRSF" id="PIRSF028865">
    <property type="entry name" value="Membrin-2"/>
    <property type="match status" value="1"/>
</dbReference>
<protein>
    <recommendedName>
        <fullName evidence="11">Golgi SNAP receptor complex member 2</fullName>
    </recommendedName>
</protein>
<keyword evidence="6" id="KW-0333">Golgi apparatus</keyword>